<gene>
    <name evidence="7" type="ORF">N7494_000395</name>
</gene>
<evidence type="ECO:0000256" key="5">
    <source>
        <dbReference type="ARBA" id="ARBA00023136"/>
    </source>
</evidence>
<evidence type="ECO:0000313" key="7">
    <source>
        <dbReference type="EMBL" id="KAJ5556480.1"/>
    </source>
</evidence>
<evidence type="ECO:0000256" key="1">
    <source>
        <dbReference type="ARBA" id="ARBA00004141"/>
    </source>
</evidence>
<evidence type="ECO:0000313" key="8">
    <source>
        <dbReference type="Proteomes" id="UP001220324"/>
    </source>
</evidence>
<evidence type="ECO:0000256" key="3">
    <source>
        <dbReference type="ARBA" id="ARBA00022692"/>
    </source>
</evidence>
<keyword evidence="8" id="KW-1185">Reference proteome</keyword>
<name>A0AAD6D5Q2_9EURO</name>
<dbReference type="Gene3D" id="1.20.1740.10">
    <property type="entry name" value="Amino acid/polyamine transporter I"/>
    <property type="match status" value="1"/>
</dbReference>
<keyword evidence="3 6" id="KW-0812">Transmembrane</keyword>
<feature type="transmembrane region" description="Helical" evidence="6">
    <location>
        <begin position="26"/>
        <end position="45"/>
    </location>
</feature>
<accession>A0AAD6D5Q2</accession>
<evidence type="ECO:0000256" key="2">
    <source>
        <dbReference type="ARBA" id="ARBA00022448"/>
    </source>
</evidence>
<keyword evidence="2" id="KW-0813">Transport</keyword>
<keyword evidence="4 6" id="KW-1133">Transmembrane helix</keyword>
<organism evidence="7 8">
    <name type="scientific">Penicillium frequentans</name>
    <dbReference type="NCBI Taxonomy" id="3151616"/>
    <lineage>
        <taxon>Eukaryota</taxon>
        <taxon>Fungi</taxon>
        <taxon>Dikarya</taxon>
        <taxon>Ascomycota</taxon>
        <taxon>Pezizomycotina</taxon>
        <taxon>Eurotiomycetes</taxon>
        <taxon>Eurotiomycetidae</taxon>
        <taxon>Eurotiales</taxon>
        <taxon>Aspergillaceae</taxon>
        <taxon>Penicillium</taxon>
    </lineage>
</organism>
<comment type="subcellular location">
    <subcellularLocation>
        <location evidence="1">Membrane</location>
        <topology evidence="1">Multi-pass membrane protein</topology>
    </subcellularLocation>
</comment>
<dbReference type="PANTHER" id="PTHR45649">
    <property type="entry name" value="AMINO-ACID PERMEASE BAT1"/>
    <property type="match status" value="1"/>
</dbReference>
<sequence>MSGLSLREASEAGASEPGHNGLKRNFTFWSALGLAVCCSGAWEGWTASLSQGIQGGSAVGLFYGWILVAIGITCVASSLAELARYYLEPIILSQSLTECLSMWPSAGGQYVWVSHLAPPWCRGFLVCLILLLAWETNF</sequence>
<comment type="caution">
    <text evidence="7">The sequence shown here is derived from an EMBL/GenBank/DDBJ whole genome shotgun (WGS) entry which is preliminary data.</text>
</comment>
<proteinExistence type="predicted"/>
<dbReference type="AlphaFoldDB" id="A0AAD6D5Q2"/>
<protein>
    <submittedName>
        <fullName evidence="7">Uncharacterized protein</fullName>
    </submittedName>
</protein>
<dbReference type="GO" id="GO:0022857">
    <property type="term" value="F:transmembrane transporter activity"/>
    <property type="evidence" value="ECO:0007669"/>
    <property type="project" value="UniProtKB-ARBA"/>
</dbReference>
<feature type="transmembrane region" description="Helical" evidence="6">
    <location>
        <begin position="110"/>
        <end position="134"/>
    </location>
</feature>
<dbReference type="PANTHER" id="PTHR45649:SF14">
    <property type="entry name" value="GABA PERMEASE"/>
    <property type="match status" value="1"/>
</dbReference>
<dbReference type="EMBL" id="JAQIZZ010000001">
    <property type="protein sequence ID" value="KAJ5556480.1"/>
    <property type="molecule type" value="Genomic_DNA"/>
</dbReference>
<keyword evidence="5 6" id="KW-0472">Membrane</keyword>
<evidence type="ECO:0000256" key="6">
    <source>
        <dbReference type="SAM" id="Phobius"/>
    </source>
</evidence>
<dbReference type="GO" id="GO:0016020">
    <property type="term" value="C:membrane"/>
    <property type="evidence" value="ECO:0007669"/>
    <property type="project" value="UniProtKB-SubCell"/>
</dbReference>
<feature type="transmembrane region" description="Helical" evidence="6">
    <location>
        <begin position="57"/>
        <end position="80"/>
    </location>
</feature>
<evidence type="ECO:0000256" key="4">
    <source>
        <dbReference type="ARBA" id="ARBA00022989"/>
    </source>
</evidence>
<dbReference type="Proteomes" id="UP001220324">
    <property type="component" value="Unassembled WGS sequence"/>
</dbReference>
<reference evidence="7 8" key="1">
    <citation type="journal article" date="2023" name="IMA Fungus">
        <title>Comparative genomic study of the Penicillium genus elucidates a diverse pangenome and 15 lateral gene transfer events.</title>
        <authorList>
            <person name="Petersen C."/>
            <person name="Sorensen T."/>
            <person name="Nielsen M.R."/>
            <person name="Sondergaard T.E."/>
            <person name="Sorensen J.L."/>
            <person name="Fitzpatrick D.A."/>
            <person name="Frisvad J.C."/>
            <person name="Nielsen K.L."/>
        </authorList>
    </citation>
    <scope>NUCLEOTIDE SEQUENCE [LARGE SCALE GENOMIC DNA]</scope>
    <source>
        <strain evidence="7 8">IBT 35679</strain>
    </source>
</reference>